<gene>
    <name evidence="3" type="primary">LOC111280757</name>
</gene>
<feature type="region of interest" description="Disordered" evidence="1">
    <location>
        <begin position="225"/>
        <end position="251"/>
    </location>
</feature>
<reference evidence="3" key="1">
    <citation type="submission" date="2025-08" db="UniProtKB">
        <authorList>
            <consortium name="RefSeq"/>
        </authorList>
    </citation>
    <scope>IDENTIFICATION</scope>
    <source>
        <tissue evidence="3">Fruit stalk</tissue>
    </source>
</reference>
<feature type="compositionally biased region" description="Polar residues" evidence="1">
    <location>
        <begin position="734"/>
        <end position="750"/>
    </location>
</feature>
<dbReference type="OrthoDB" id="1939092at2759"/>
<feature type="region of interest" description="Disordered" evidence="1">
    <location>
        <begin position="709"/>
        <end position="751"/>
    </location>
</feature>
<dbReference type="Proteomes" id="UP000515121">
    <property type="component" value="Unplaced"/>
</dbReference>
<dbReference type="InterPro" id="IPR039319">
    <property type="entry name" value="ELF3-like"/>
</dbReference>
<feature type="region of interest" description="Disordered" evidence="1">
    <location>
        <begin position="513"/>
        <end position="543"/>
    </location>
</feature>
<keyword evidence="2" id="KW-1185">Reference proteome</keyword>
<dbReference type="KEGG" id="dzi:111280757"/>
<organism evidence="2 3">
    <name type="scientific">Durio zibethinus</name>
    <name type="common">Durian</name>
    <dbReference type="NCBI Taxonomy" id="66656"/>
    <lineage>
        <taxon>Eukaryota</taxon>
        <taxon>Viridiplantae</taxon>
        <taxon>Streptophyta</taxon>
        <taxon>Embryophyta</taxon>
        <taxon>Tracheophyta</taxon>
        <taxon>Spermatophyta</taxon>
        <taxon>Magnoliopsida</taxon>
        <taxon>eudicotyledons</taxon>
        <taxon>Gunneridae</taxon>
        <taxon>Pentapetalae</taxon>
        <taxon>rosids</taxon>
        <taxon>malvids</taxon>
        <taxon>Malvales</taxon>
        <taxon>Malvaceae</taxon>
        <taxon>Helicteroideae</taxon>
        <taxon>Durio</taxon>
    </lineage>
</organism>
<proteinExistence type="predicted"/>
<feature type="compositionally biased region" description="Polar residues" evidence="1">
    <location>
        <begin position="711"/>
        <end position="720"/>
    </location>
</feature>
<dbReference type="PANTHER" id="PTHR34281:SF7">
    <property type="entry name" value="PROTEIN EARLY FLOWERING 3"/>
    <property type="match status" value="1"/>
</dbReference>
<evidence type="ECO:0000256" key="1">
    <source>
        <dbReference type="SAM" id="MobiDB-lite"/>
    </source>
</evidence>
<feature type="compositionally biased region" description="Basic and acidic residues" evidence="1">
    <location>
        <begin position="289"/>
        <end position="299"/>
    </location>
</feature>
<feature type="compositionally biased region" description="Polar residues" evidence="1">
    <location>
        <begin position="301"/>
        <end position="318"/>
    </location>
</feature>
<feature type="compositionally biased region" description="Basic and acidic residues" evidence="1">
    <location>
        <begin position="232"/>
        <end position="241"/>
    </location>
</feature>
<dbReference type="PANTHER" id="PTHR34281">
    <property type="entry name" value="PROTEIN EARLY FLOWERING 3"/>
    <property type="match status" value="1"/>
</dbReference>
<dbReference type="GeneID" id="111280757"/>
<dbReference type="AlphaFoldDB" id="A0A6P5X7W9"/>
<dbReference type="RefSeq" id="XP_022723951.1">
    <property type="nucleotide sequence ID" value="XM_022868216.1"/>
</dbReference>
<name>A0A6P5X7W9_DURZI</name>
<evidence type="ECO:0000313" key="3">
    <source>
        <dbReference type="RefSeq" id="XP_022723951.1"/>
    </source>
</evidence>
<sequence>MVEEPVFLVEFCGEGLEMMMRGGKDEARVMSPMFPRLHVNDTVKGGPRAPPRNKMALYEQFSIPSQGFNFGSLSMLPLPLNNNSSLVPSISSSHGGGNEKSMFVPFDNSHESSILAEKFHSYSIPGTKLKTKKGKQERKSMEATYSLSLDTTPAIPAVSESNSLQSLHFSNFKKFSLRNLGYDVDLRVPTSVLSGIDQNCNSSKQIEGWENFSKLNLSSPIQLQTANKKQKKENDAVDPKSRIHVGNQAKENGRLFRSSQELVERSNSILSSRDKILADTSSDLSIKVKNSESLKRPRDASYNQENKSSSVDISNSKDGPNAVSHMIFRENIMVESGRCLENASKARNESCLRQSHGVENGSMNVLENRSKAHEEKKCGDLKVGGVNGHNNVPGASMVESISPLDICPDDVVGIIGQKHFWKLRSAIVNQQRVFAVQVFELHRLIKVQRLIAGSPHVLVGDAFYMGQPSLDVSPIKKLSSDYVPELPLVVNVKDNSQKPNIIIECADENAVAKLPPSADDDTSKGLVTQRPKYGPDSGNNLSTPMAANTGPSSWGFSPPGSQWLVPVMSPSEGLVYKPCTGPCPPTAGFLAPVYGSCDPVNLAVGGGDFLNTAYGVPASHQQGIGILPGNPSIGQTYFPHYAMPVRNPSVSSSAVEQMSPFTGVQSKGNQLSTGDVIFTITQPSSCNMSSQMSQAISYCVGKLPASKESKIQGSTASSPSERARGDALPLFPTEPTTQASNYNAQTSGQRTRVIKVVPHNRRLATESAARIFQSIQEERKQYD</sequence>
<evidence type="ECO:0000313" key="2">
    <source>
        <dbReference type="Proteomes" id="UP000515121"/>
    </source>
</evidence>
<feature type="region of interest" description="Disordered" evidence="1">
    <location>
        <begin position="289"/>
        <end position="320"/>
    </location>
</feature>
<protein>
    <submittedName>
        <fullName evidence="3">Protein HEADING DATE 3B-like</fullName>
    </submittedName>
</protein>
<dbReference type="GO" id="GO:2000028">
    <property type="term" value="P:regulation of photoperiodism, flowering"/>
    <property type="evidence" value="ECO:0007669"/>
    <property type="project" value="InterPro"/>
</dbReference>
<accession>A0A6P5X7W9</accession>